<dbReference type="EMBL" id="GBXM01054882">
    <property type="protein sequence ID" value="JAH53695.1"/>
    <property type="molecule type" value="Transcribed_RNA"/>
</dbReference>
<accession>A0A0E9TLF6</accession>
<dbReference type="AlphaFoldDB" id="A0A0E9TLF6"/>
<sequence>MTFLITDVSPSSRVALRGARPLVRACLGKQTGALIIEPEYDRSIANGGCDFEKDSACPYRGLSFAGERYSPSVFMSNDESGRLSSPIILPHKGLSAFV</sequence>
<reference evidence="1" key="2">
    <citation type="journal article" date="2015" name="Fish Shellfish Immunol.">
        <title>Early steps in the European eel (Anguilla anguilla)-Vibrio vulnificus interaction in the gills: Role of the RtxA13 toxin.</title>
        <authorList>
            <person name="Callol A."/>
            <person name="Pajuelo D."/>
            <person name="Ebbesson L."/>
            <person name="Teles M."/>
            <person name="MacKenzie S."/>
            <person name="Amaro C."/>
        </authorList>
    </citation>
    <scope>NUCLEOTIDE SEQUENCE</scope>
</reference>
<protein>
    <submittedName>
        <fullName evidence="1">Uncharacterized protein</fullName>
    </submittedName>
</protein>
<reference evidence="1" key="1">
    <citation type="submission" date="2014-11" db="EMBL/GenBank/DDBJ databases">
        <authorList>
            <person name="Amaro Gonzalez C."/>
        </authorList>
    </citation>
    <scope>NUCLEOTIDE SEQUENCE</scope>
</reference>
<proteinExistence type="predicted"/>
<name>A0A0E9TLF6_ANGAN</name>
<organism evidence="1">
    <name type="scientific">Anguilla anguilla</name>
    <name type="common">European freshwater eel</name>
    <name type="synonym">Muraena anguilla</name>
    <dbReference type="NCBI Taxonomy" id="7936"/>
    <lineage>
        <taxon>Eukaryota</taxon>
        <taxon>Metazoa</taxon>
        <taxon>Chordata</taxon>
        <taxon>Craniata</taxon>
        <taxon>Vertebrata</taxon>
        <taxon>Euteleostomi</taxon>
        <taxon>Actinopterygii</taxon>
        <taxon>Neopterygii</taxon>
        <taxon>Teleostei</taxon>
        <taxon>Anguilliformes</taxon>
        <taxon>Anguillidae</taxon>
        <taxon>Anguilla</taxon>
    </lineage>
</organism>
<evidence type="ECO:0000313" key="1">
    <source>
        <dbReference type="EMBL" id="JAH53695.1"/>
    </source>
</evidence>